<dbReference type="Pfam" id="PF01565">
    <property type="entry name" value="FAD_binding_4"/>
    <property type="match status" value="1"/>
</dbReference>
<accession>A0A9P1GAW4</accession>
<dbReference type="GO" id="GO:0005739">
    <property type="term" value="C:mitochondrion"/>
    <property type="evidence" value="ECO:0007669"/>
    <property type="project" value="TreeGrafter"/>
</dbReference>
<organism evidence="8">
    <name type="scientific">Cladocopium goreaui</name>
    <dbReference type="NCBI Taxonomy" id="2562237"/>
    <lineage>
        <taxon>Eukaryota</taxon>
        <taxon>Sar</taxon>
        <taxon>Alveolata</taxon>
        <taxon>Dinophyceae</taxon>
        <taxon>Suessiales</taxon>
        <taxon>Symbiodiniaceae</taxon>
        <taxon>Cladocopium</taxon>
    </lineage>
</organism>
<dbReference type="OrthoDB" id="5332616at2759"/>
<dbReference type="PROSITE" id="PS51387">
    <property type="entry name" value="FAD_PCMH"/>
    <property type="match status" value="1"/>
</dbReference>
<dbReference type="AlphaFoldDB" id="A0A9P1GAW4"/>
<dbReference type="InterPro" id="IPR016166">
    <property type="entry name" value="FAD-bd_PCMH"/>
</dbReference>
<dbReference type="PANTHER" id="PTHR43716:SF1">
    <property type="entry name" value="D-2-HYDROXYGLUTARATE DEHYDROGENASE, MITOCHONDRIAL"/>
    <property type="match status" value="1"/>
</dbReference>
<dbReference type="SUPFAM" id="SSF116820">
    <property type="entry name" value="Rps17e-like"/>
    <property type="match status" value="1"/>
</dbReference>
<dbReference type="InterPro" id="IPR018273">
    <property type="entry name" value="Ribosomal_eS17_CS"/>
</dbReference>
<reference evidence="8" key="1">
    <citation type="submission" date="2022-10" db="EMBL/GenBank/DDBJ databases">
        <authorList>
            <person name="Chen Y."/>
            <person name="Dougan E. K."/>
            <person name="Chan C."/>
            <person name="Rhodes N."/>
            <person name="Thang M."/>
        </authorList>
    </citation>
    <scope>NUCLEOTIDE SEQUENCE</scope>
</reference>
<keyword evidence="3" id="KW-0689">Ribosomal protein</keyword>
<keyword evidence="11" id="KW-1185">Reference proteome</keyword>
<comment type="cofactor">
    <cofactor evidence="1">
        <name>FAD</name>
        <dbReference type="ChEBI" id="CHEBI:57692"/>
    </cofactor>
</comment>
<dbReference type="Gene3D" id="3.30.70.2190">
    <property type="match status" value="1"/>
</dbReference>
<comment type="caution">
    <text evidence="8">The sequence shown here is derived from an EMBL/GenBank/DDBJ whole genome shotgun (WGS) entry which is preliminary data.</text>
</comment>
<dbReference type="GO" id="GO:1990904">
    <property type="term" value="C:ribonucleoprotein complex"/>
    <property type="evidence" value="ECO:0007669"/>
    <property type="project" value="UniProtKB-KW"/>
</dbReference>
<dbReference type="FunFam" id="3.30.465.10:FF:000001">
    <property type="entry name" value="D-2-hydroxyglutarate dehydrogenase, mitochondrial"/>
    <property type="match status" value="1"/>
</dbReference>
<name>A0A9P1GAW4_9DINO</name>
<evidence type="ECO:0000313" key="10">
    <source>
        <dbReference type="EMBL" id="CAL4791372.1"/>
    </source>
</evidence>
<keyword evidence="4" id="KW-0560">Oxidoreductase</keyword>
<evidence type="ECO:0000313" key="8">
    <source>
        <dbReference type="EMBL" id="CAI4004060.1"/>
    </source>
</evidence>
<dbReference type="Gene3D" id="1.10.60.20">
    <property type="entry name" value="Ribosomal protein S17e-like"/>
    <property type="match status" value="1"/>
</dbReference>
<evidence type="ECO:0000256" key="2">
    <source>
        <dbReference type="ARBA" id="ARBA00010444"/>
    </source>
</evidence>
<dbReference type="EMBL" id="CAMXCT030003358">
    <property type="protein sequence ID" value="CAL4791372.1"/>
    <property type="molecule type" value="Genomic_DNA"/>
</dbReference>
<dbReference type="GO" id="GO:0071949">
    <property type="term" value="F:FAD binding"/>
    <property type="evidence" value="ECO:0007669"/>
    <property type="project" value="InterPro"/>
</dbReference>
<dbReference type="FunFam" id="3.30.43.10:FF:000011">
    <property type="entry name" value="D-lactate dehydrogenase (Cytochrome)"/>
    <property type="match status" value="1"/>
</dbReference>
<evidence type="ECO:0000256" key="4">
    <source>
        <dbReference type="ARBA" id="ARBA00023002"/>
    </source>
</evidence>
<dbReference type="EMBL" id="CAMXCT010003358">
    <property type="protein sequence ID" value="CAI4004060.1"/>
    <property type="molecule type" value="Genomic_DNA"/>
</dbReference>
<evidence type="ECO:0000313" key="11">
    <source>
        <dbReference type="Proteomes" id="UP001152797"/>
    </source>
</evidence>
<evidence type="ECO:0000256" key="3">
    <source>
        <dbReference type="ARBA" id="ARBA00022980"/>
    </source>
</evidence>
<dbReference type="InterPro" id="IPR051264">
    <property type="entry name" value="FAD-oxidored/transferase_4"/>
</dbReference>
<dbReference type="InterPro" id="IPR036401">
    <property type="entry name" value="Ribosomal_eS17_sf"/>
</dbReference>
<dbReference type="Gene3D" id="3.30.43.10">
    <property type="entry name" value="Uridine Diphospho-n-acetylenolpyruvylglucosamine Reductase, domain 2"/>
    <property type="match status" value="1"/>
</dbReference>
<evidence type="ECO:0000256" key="1">
    <source>
        <dbReference type="ARBA" id="ARBA00001974"/>
    </source>
</evidence>
<evidence type="ECO:0000256" key="5">
    <source>
        <dbReference type="ARBA" id="ARBA00023274"/>
    </source>
</evidence>
<comment type="similarity">
    <text evidence="2">Belongs to the eukaryotic ribosomal protein eS17 family.</text>
</comment>
<dbReference type="EMBL" id="CAMXCT020003358">
    <property type="protein sequence ID" value="CAL1157435.1"/>
    <property type="molecule type" value="Genomic_DNA"/>
</dbReference>
<dbReference type="GO" id="GO:0016491">
    <property type="term" value="F:oxidoreductase activity"/>
    <property type="evidence" value="ECO:0007669"/>
    <property type="project" value="UniProtKB-KW"/>
</dbReference>
<dbReference type="InterPro" id="IPR016169">
    <property type="entry name" value="FAD-bd_PCMH_sub2"/>
</dbReference>
<dbReference type="GO" id="GO:0005840">
    <property type="term" value="C:ribosome"/>
    <property type="evidence" value="ECO:0007669"/>
    <property type="project" value="UniProtKB-KW"/>
</dbReference>
<dbReference type="PROSITE" id="PS00712">
    <property type="entry name" value="RIBOSOMAL_S17E"/>
    <property type="match status" value="1"/>
</dbReference>
<keyword evidence="5" id="KW-0687">Ribonucleoprotein</keyword>
<dbReference type="GO" id="GO:0006412">
    <property type="term" value="P:translation"/>
    <property type="evidence" value="ECO:0007669"/>
    <property type="project" value="InterPro"/>
</dbReference>
<feature type="domain" description="FAD-binding PCMH-type" evidence="7">
    <location>
        <begin position="858"/>
        <end position="1037"/>
    </location>
</feature>
<dbReference type="PANTHER" id="PTHR43716">
    <property type="entry name" value="D-2-HYDROXYGLUTARATE DEHYDROGENASE, MITOCHONDRIAL"/>
    <property type="match status" value="1"/>
</dbReference>
<feature type="region of interest" description="Disordered" evidence="6">
    <location>
        <begin position="457"/>
        <end position="483"/>
    </location>
</feature>
<dbReference type="Proteomes" id="UP001152797">
    <property type="component" value="Unassembled WGS sequence"/>
</dbReference>
<dbReference type="InterPro" id="IPR001210">
    <property type="entry name" value="Ribosomal_eS17"/>
</dbReference>
<dbReference type="InterPro" id="IPR036318">
    <property type="entry name" value="FAD-bd_PCMH-like_sf"/>
</dbReference>
<gene>
    <name evidence="8" type="ORF">C1SCF055_LOCUS29877</name>
</gene>
<evidence type="ECO:0000313" key="9">
    <source>
        <dbReference type="EMBL" id="CAL1157435.1"/>
    </source>
</evidence>
<dbReference type="Gene3D" id="3.30.465.10">
    <property type="match status" value="1"/>
</dbReference>
<dbReference type="GO" id="GO:0003735">
    <property type="term" value="F:structural constituent of ribosome"/>
    <property type="evidence" value="ECO:0007669"/>
    <property type="project" value="InterPro"/>
</dbReference>
<sequence length="1128" mass="124908">MCIYMLWQHPLSQDLFAGGPEPLQASEAGDPLEGLTPLDRLRVKRAWREMQRLPWIRQGRLPSAVYSWLSSRGIHCNAGELALAMLQRQRDHERHLEVHPEKNPEVPPAVLLSAKVLLLRAAAHNDLCILEAKEAARLKAEAEALEAAKRRAQAFQKWCQRKASVQAAAAANALLMAFQGREVSQARKRPLWMRFCFSGSTEAVVSVLPSAFKRRMLEPQEARYGISVWGYVHLEWPSDKEDVFSHQDAEAGELRSTSIWVYSSTMGALGRLAFLPVLPAIFRIEISVTPRLHQAARVIVEKYYGKLTLDFQVNKKITEEVATIPSKRLRNKIAGFTTHLMKRIGKGPVRGISLKLQEEERERRMEFVPDRSEVNTDFIQVDPDTREMLKEMEMDRLPNISTSNTTLSGFAMGRESMPGMSQVRMMGSEWLRRLFKWRVRILWDPLGAVSHVDLAVEPPTSKEGPQDLMSLPSLDGSPPQPSEAKVCTSLDWWEDHFGLTVTFTDPKEAFQLQVGSPVFMARQHLESVSSLPEQEDSVTGMLPSFLLHEAKEEQKRALWNHAVQADPRLTGTMGFEDPMITQLEDAIRASAWPSRTWVLAGVFFAALAESLGRSGFSAEEAARRAMLLGICAKLMAKQGRRRDAHARELDLMEVESEGPENASIEEVAPMVSFKNFHTDISEQPPSPTSTATQVLREALARDPVDLEELSMALEHARRADVDVVLLQRGEEIFMNIIEKQGAVTRLATAIQNRMLKELRAAVQKAEEVQLQPSEYPDSAGCGILQRARDVVKEEELAALEELSSAMKSGGAPRGSFATLKPDDLQKLKQILGPQNVMTPEEVEREDLLRYNQDWMGKWEGRSAAVLKPATTKEVSEILAYANGQNLAVVPQGGNTGLVGGSVPVHDELVLSLLRMNHIEALDTVSGIVTVQAGCVLEQLDQYLAQHGFMVPLDLGAKGTCTIGGNAATNAGGLRYLRYGSLRGNILGVEAVLADGQVVDSLSALRKDNTGYGLPQLFIGSEGTLGVITKLTILCPPRPKAVNIAFFACSSFEHVQRTFALARQKLGEVLSAVEFCDRMAIDFVLLGGALRTVGVREALTQAFTLLGQGDVDMFMLCDNPCEPDDMSLP</sequence>
<evidence type="ECO:0000256" key="6">
    <source>
        <dbReference type="SAM" id="MobiDB-lite"/>
    </source>
</evidence>
<dbReference type="InterPro" id="IPR006094">
    <property type="entry name" value="Oxid_FAD_bind_N"/>
</dbReference>
<dbReference type="InterPro" id="IPR016167">
    <property type="entry name" value="FAD-bd_PCMH_sub1"/>
</dbReference>
<dbReference type="Pfam" id="PF00833">
    <property type="entry name" value="Ribosomal_S17e"/>
    <property type="match status" value="1"/>
</dbReference>
<evidence type="ECO:0000259" key="7">
    <source>
        <dbReference type="PROSITE" id="PS51387"/>
    </source>
</evidence>
<dbReference type="SUPFAM" id="SSF56176">
    <property type="entry name" value="FAD-binding/transporter-associated domain-like"/>
    <property type="match status" value="1"/>
</dbReference>
<reference evidence="9" key="2">
    <citation type="submission" date="2024-04" db="EMBL/GenBank/DDBJ databases">
        <authorList>
            <person name="Chen Y."/>
            <person name="Shah S."/>
            <person name="Dougan E. K."/>
            <person name="Thang M."/>
            <person name="Chan C."/>
        </authorList>
    </citation>
    <scope>NUCLEOTIDE SEQUENCE [LARGE SCALE GENOMIC DNA]</scope>
</reference>
<protein>
    <submittedName>
        <fullName evidence="10">D-2-hydroxyglutarate dehydrogenase, mitochondrial</fullName>
    </submittedName>
</protein>
<proteinExistence type="inferred from homology"/>